<name>L5M2T5_MYODS</name>
<evidence type="ECO:0000256" key="1">
    <source>
        <dbReference type="SAM" id="MobiDB-lite"/>
    </source>
</evidence>
<dbReference type="Proteomes" id="UP000010556">
    <property type="component" value="Unassembled WGS sequence"/>
</dbReference>
<accession>L5M2T5</accession>
<dbReference type="AlphaFoldDB" id="L5M2T5"/>
<proteinExistence type="predicted"/>
<gene>
    <name evidence="2" type="ORF">MDA_GLEAN10010544</name>
</gene>
<sequence length="125" mass="13863">MVIGVRLLRFPLANQQDMQINCQPRWQPAARQLGTGGLVTPVMRKPRFPVCSCGCSGTVEQTGLLARDQRSPEASRPRDQQSREASRPRYQRSREASQPGSAEPRGFRTPGSAEPRGLPASYQRS</sequence>
<reference evidence="3" key="1">
    <citation type="journal article" date="2013" name="Science">
        <title>Comparative analysis of bat genomes provides insight into the evolution of flight and immunity.</title>
        <authorList>
            <person name="Zhang G."/>
            <person name="Cowled C."/>
            <person name="Shi Z."/>
            <person name="Huang Z."/>
            <person name="Bishop-Lilly K.A."/>
            <person name="Fang X."/>
            <person name="Wynne J.W."/>
            <person name="Xiong Z."/>
            <person name="Baker M.L."/>
            <person name="Zhao W."/>
            <person name="Tachedjian M."/>
            <person name="Zhu Y."/>
            <person name="Zhou P."/>
            <person name="Jiang X."/>
            <person name="Ng J."/>
            <person name="Yang L."/>
            <person name="Wu L."/>
            <person name="Xiao J."/>
            <person name="Feng Y."/>
            <person name="Chen Y."/>
            <person name="Sun X."/>
            <person name="Zhang Y."/>
            <person name="Marsh G.A."/>
            <person name="Crameri G."/>
            <person name="Broder C.C."/>
            <person name="Frey K.G."/>
            <person name="Wang L.F."/>
            <person name="Wang J."/>
        </authorList>
    </citation>
    <scope>NUCLEOTIDE SEQUENCE [LARGE SCALE GENOMIC DNA]</scope>
</reference>
<feature type="compositionally biased region" description="Basic and acidic residues" evidence="1">
    <location>
        <begin position="67"/>
        <end position="95"/>
    </location>
</feature>
<keyword evidence="3" id="KW-1185">Reference proteome</keyword>
<feature type="region of interest" description="Disordered" evidence="1">
    <location>
        <begin position="63"/>
        <end position="125"/>
    </location>
</feature>
<protein>
    <submittedName>
        <fullName evidence="2">Uncharacterized protein</fullName>
    </submittedName>
</protein>
<organism evidence="2 3">
    <name type="scientific">Myotis davidii</name>
    <name type="common">David's myotis</name>
    <dbReference type="NCBI Taxonomy" id="225400"/>
    <lineage>
        <taxon>Eukaryota</taxon>
        <taxon>Metazoa</taxon>
        <taxon>Chordata</taxon>
        <taxon>Craniata</taxon>
        <taxon>Vertebrata</taxon>
        <taxon>Euteleostomi</taxon>
        <taxon>Mammalia</taxon>
        <taxon>Eutheria</taxon>
        <taxon>Laurasiatheria</taxon>
        <taxon>Chiroptera</taxon>
        <taxon>Yangochiroptera</taxon>
        <taxon>Vespertilionidae</taxon>
        <taxon>Myotis</taxon>
    </lineage>
</organism>
<evidence type="ECO:0000313" key="2">
    <source>
        <dbReference type="EMBL" id="ELK32008.1"/>
    </source>
</evidence>
<evidence type="ECO:0000313" key="3">
    <source>
        <dbReference type="Proteomes" id="UP000010556"/>
    </source>
</evidence>
<dbReference type="EMBL" id="KB105786">
    <property type="protein sequence ID" value="ELK32008.1"/>
    <property type="molecule type" value="Genomic_DNA"/>
</dbReference>